<dbReference type="AlphaFoldDB" id="A0A2R6PZ04"/>
<accession>A0A2R6PZ04</accession>
<keyword evidence="3" id="KW-1185">Reference proteome</keyword>
<sequence>MGCSGDGRPVKGIFSDTPDNRSLMKVRHVLFHEITEDDDREIAPELSDDSDVDSDEAYGKSSGSAKVEDPKKKQQRLREEGEA</sequence>
<name>A0A2R6PZ04_9APHY</name>
<evidence type="ECO:0000313" key="3">
    <source>
        <dbReference type="Proteomes" id="UP000186601"/>
    </source>
</evidence>
<evidence type="ECO:0000313" key="2">
    <source>
        <dbReference type="EMBL" id="PSR99176.1"/>
    </source>
</evidence>
<comment type="caution">
    <text evidence="2">The sequence shown here is derived from an EMBL/GenBank/DDBJ whole genome shotgun (WGS) entry which is preliminary data.</text>
</comment>
<reference evidence="2 3" key="1">
    <citation type="submission" date="2018-02" db="EMBL/GenBank/DDBJ databases">
        <title>Genome sequence of the basidiomycete white-rot fungus Phlebia centrifuga.</title>
        <authorList>
            <person name="Granchi Z."/>
            <person name="Peng M."/>
            <person name="de Vries R.P."/>
            <person name="Hilden K."/>
            <person name="Makela M.R."/>
            <person name="Grigoriev I."/>
            <person name="Riley R."/>
        </authorList>
    </citation>
    <scope>NUCLEOTIDE SEQUENCE [LARGE SCALE GENOMIC DNA]</scope>
    <source>
        <strain evidence="2 3">FBCC195</strain>
    </source>
</reference>
<protein>
    <submittedName>
        <fullName evidence="2">Uncharacterized protein</fullName>
    </submittedName>
</protein>
<feature type="region of interest" description="Disordered" evidence="1">
    <location>
        <begin position="36"/>
        <end position="83"/>
    </location>
</feature>
<dbReference type="EMBL" id="MLYV02000424">
    <property type="protein sequence ID" value="PSR99176.1"/>
    <property type="molecule type" value="Genomic_DNA"/>
</dbReference>
<evidence type="ECO:0000256" key="1">
    <source>
        <dbReference type="SAM" id="MobiDB-lite"/>
    </source>
</evidence>
<proteinExistence type="predicted"/>
<feature type="compositionally biased region" description="Acidic residues" evidence="1">
    <location>
        <begin position="36"/>
        <end position="56"/>
    </location>
</feature>
<organism evidence="2 3">
    <name type="scientific">Hermanssonia centrifuga</name>
    <dbReference type="NCBI Taxonomy" id="98765"/>
    <lineage>
        <taxon>Eukaryota</taxon>
        <taxon>Fungi</taxon>
        <taxon>Dikarya</taxon>
        <taxon>Basidiomycota</taxon>
        <taxon>Agaricomycotina</taxon>
        <taxon>Agaricomycetes</taxon>
        <taxon>Polyporales</taxon>
        <taxon>Meruliaceae</taxon>
        <taxon>Hermanssonia</taxon>
    </lineage>
</organism>
<dbReference type="Proteomes" id="UP000186601">
    <property type="component" value="Unassembled WGS sequence"/>
</dbReference>
<feature type="compositionally biased region" description="Basic and acidic residues" evidence="1">
    <location>
        <begin position="66"/>
        <end position="83"/>
    </location>
</feature>
<gene>
    <name evidence="2" type="ORF">PHLCEN_2v4190</name>
</gene>